<organism evidence="1 2">
    <name type="scientific">Portunus trituberculatus</name>
    <name type="common">Swimming crab</name>
    <name type="synonym">Neptunus trituberculatus</name>
    <dbReference type="NCBI Taxonomy" id="210409"/>
    <lineage>
        <taxon>Eukaryota</taxon>
        <taxon>Metazoa</taxon>
        <taxon>Ecdysozoa</taxon>
        <taxon>Arthropoda</taxon>
        <taxon>Crustacea</taxon>
        <taxon>Multicrustacea</taxon>
        <taxon>Malacostraca</taxon>
        <taxon>Eumalacostraca</taxon>
        <taxon>Eucarida</taxon>
        <taxon>Decapoda</taxon>
        <taxon>Pleocyemata</taxon>
        <taxon>Brachyura</taxon>
        <taxon>Eubrachyura</taxon>
        <taxon>Portunoidea</taxon>
        <taxon>Portunidae</taxon>
        <taxon>Portuninae</taxon>
        <taxon>Portunus</taxon>
    </lineage>
</organism>
<dbReference type="EMBL" id="VSRR010006856">
    <property type="protein sequence ID" value="MPC45708.1"/>
    <property type="molecule type" value="Genomic_DNA"/>
</dbReference>
<reference evidence="1 2" key="1">
    <citation type="submission" date="2019-05" db="EMBL/GenBank/DDBJ databases">
        <title>Another draft genome of Portunus trituberculatus and its Hox gene families provides insights of decapod evolution.</title>
        <authorList>
            <person name="Jeong J.-H."/>
            <person name="Song I."/>
            <person name="Kim S."/>
            <person name="Choi T."/>
            <person name="Kim D."/>
            <person name="Ryu S."/>
            <person name="Kim W."/>
        </authorList>
    </citation>
    <scope>NUCLEOTIDE SEQUENCE [LARGE SCALE GENOMIC DNA]</scope>
    <source>
        <tissue evidence="1">Muscle</tissue>
    </source>
</reference>
<protein>
    <submittedName>
        <fullName evidence="1">Uncharacterized protein</fullName>
    </submittedName>
</protein>
<keyword evidence="2" id="KW-1185">Reference proteome</keyword>
<proteinExistence type="predicted"/>
<accession>A0A5B7FLB0</accession>
<dbReference type="Proteomes" id="UP000324222">
    <property type="component" value="Unassembled WGS sequence"/>
</dbReference>
<sequence>MATLNHALESLSGEGTKNVPRTDSSLNNDPKCLDTSLNFFYSNFATFADLDLIFNLRNTTSPLLNLIFFSSPKHSCLRQLTVAPSLSPPTFSIFIFIPKLDVVSMYTTA</sequence>
<evidence type="ECO:0000313" key="1">
    <source>
        <dbReference type="EMBL" id="MPC45708.1"/>
    </source>
</evidence>
<gene>
    <name evidence="1" type="ORF">E2C01_039414</name>
</gene>
<evidence type="ECO:0000313" key="2">
    <source>
        <dbReference type="Proteomes" id="UP000324222"/>
    </source>
</evidence>
<comment type="caution">
    <text evidence="1">The sequence shown here is derived from an EMBL/GenBank/DDBJ whole genome shotgun (WGS) entry which is preliminary data.</text>
</comment>
<name>A0A5B7FLB0_PORTR</name>
<dbReference type="AlphaFoldDB" id="A0A5B7FLB0"/>